<dbReference type="KEGG" id="bhy:BHWA1_01688"/>
<dbReference type="Proteomes" id="UP000001803">
    <property type="component" value="Chromosome"/>
</dbReference>
<keyword evidence="2" id="KW-1185">Reference proteome</keyword>
<dbReference type="STRING" id="565034.BHWA1_01688"/>
<dbReference type="RefSeq" id="WP_012671199.1">
    <property type="nucleotide sequence ID" value="NC_012225.1"/>
</dbReference>
<dbReference type="EMBL" id="CP001357">
    <property type="protein sequence ID" value="ACN84158.1"/>
    <property type="molecule type" value="Genomic_DNA"/>
</dbReference>
<name>A0A3B6VHV6_BRAHW</name>
<proteinExistence type="predicted"/>
<gene>
    <name evidence="1" type="ordered locus">BHWA1_01688</name>
</gene>
<organism evidence="1 2">
    <name type="scientific">Brachyspira hyodysenteriae (strain ATCC 49526 / WA1)</name>
    <dbReference type="NCBI Taxonomy" id="565034"/>
    <lineage>
        <taxon>Bacteria</taxon>
        <taxon>Pseudomonadati</taxon>
        <taxon>Spirochaetota</taxon>
        <taxon>Spirochaetia</taxon>
        <taxon>Brachyspirales</taxon>
        <taxon>Brachyspiraceae</taxon>
        <taxon>Brachyspira</taxon>
    </lineage>
</organism>
<protein>
    <submittedName>
        <fullName evidence="1">Uncharacterized protein</fullName>
    </submittedName>
</protein>
<sequence length="78" mass="9491">MNDNGFKTLKTFYAGFPFYSHLGRYWLNKNFTLHNESYLWKFSIKQKNNIVYILLRYFSFKNIGDQFMGIFERADINN</sequence>
<evidence type="ECO:0000313" key="1">
    <source>
        <dbReference type="EMBL" id="ACN84158.1"/>
    </source>
</evidence>
<reference evidence="1 2" key="1">
    <citation type="journal article" date="2009" name="PLoS ONE">
        <title>Genome sequence of the pathogenic intestinal spirochete Brachyspira hyodysenteriae reveals adaptations to its lifestyle in the porcine large intestine.</title>
        <authorList>
            <person name="Bellgard M.I."/>
            <person name="Wanchanthuek P."/>
            <person name="La T."/>
            <person name="Ryan K."/>
            <person name="Moolhuijzen P."/>
            <person name="Albertyn Z."/>
            <person name="Shaban B."/>
            <person name="Motro Y."/>
            <person name="Dunn D.S."/>
            <person name="Schibeci D."/>
            <person name="Hunter A."/>
            <person name="Barrero R."/>
            <person name="Phillips N.D."/>
            <person name="Hampson D.J."/>
        </authorList>
    </citation>
    <scope>NUCLEOTIDE SEQUENCE [LARGE SCALE GENOMIC DNA]</scope>
    <source>
        <strain evidence="2">ATCC 49526 / WA1</strain>
    </source>
</reference>
<accession>A0A3B6VHV6</accession>
<evidence type="ECO:0000313" key="2">
    <source>
        <dbReference type="Proteomes" id="UP000001803"/>
    </source>
</evidence>
<dbReference type="AlphaFoldDB" id="A0A3B6VHV6"/>